<comment type="caution">
    <text evidence="3">The sequence shown here is derived from an EMBL/GenBank/DDBJ whole genome shotgun (WGS) entry which is preliminary data.</text>
</comment>
<name>A0ABU4K1M1_9ACTN</name>
<dbReference type="CDD" id="cd01282">
    <property type="entry name" value="HTH_MerR-like_sg3"/>
    <property type="match status" value="1"/>
</dbReference>
<dbReference type="SUPFAM" id="SSF46955">
    <property type="entry name" value="Putative DNA-binding domain"/>
    <property type="match status" value="1"/>
</dbReference>
<sequence length="124" mass="14197">MRMGEMARQTGVSERLLRYYEQQGLLTPTRLPNGYRVYCEQDVETVRRVRMLLTAGLTTETIARVLPCVRTENEELVPLCPDLVAQLRQERERITRAIDDLRSSRGILDRVIDAQPQPAALQSA</sequence>
<evidence type="ECO:0000259" key="2">
    <source>
        <dbReference type="PROSITE" id="PS50937"/>
    </source>
</evidence>
<dbReference type="Pfam" id="PF13411">
    <property type="entry name" value="MerR_1"/>
    <property type="match status" value="1"/>
</dbReference>
<dbReference type="InterPro" id="IPR009061">
    <property type="entry name" value="DNA-bd_dom_put_sf"/>
</dbReference>
<evidence type="ECO:0000313" key="4">
    <source>
        <dbReference type="Proteomes" id="UP001278571"/>
    </source>
</evidence>
<dbReference type="SMART" id="SM00422">
    <property type="entry name" value="HTH_MERR"/>
    <property type="match status" value="1"/>
</dbReference>
<dbReference type="Proteomes" id="UP001278571">
    <property type="component" value="Unassembled WGS sequence"/>
</dbReference>
<reference evidence="3 4" key="1">
    <citation type="submission" date="2023-10" db="EMBL/GenBank/DDBJ databases">
        <authorList>
            <person name="Wang X.X."/>
        </authorList>
    </citation>
    <scope>NUCLEOTIDE SEQUENCE [LARGE SCALE GENOMIC DNA]</scope>
    <source>
        <strain evidence="3 4">NBRC 12816</strain>
    </source>
</reference>
<dbReference type="PROSITE" id="PS50937">
    <property type="entry name" value="HTH_MERR_2"/>
    <property type="match status" value="1"/>
</dbReference>
<organism evidence="3 4">
    <name type="scientific">Streptomyces roseolus</name>
    <dbReference type="NCBI Taxonomy" id="67358"/>
    <lineage>
        <taxon>Bacteria</taxon>
        <taxon>Bacillati</taxon>
        <taxon>Actinomycetota</taxon>
        <taxon>Actinomycetes</taxon>
        <taxon>Kitasatosporales</taxon>
        <taxon>Streptomycetaceae</taxon>
        <taxon>Streptomyces</taxon>
    </lineage>
</organism>
<protein>
    <submittedName>
        <fullName evidence="3">MerR family transcriptional regulator</fullName>
    </submittedName>
</protein>
<dbReference type="PANTHER" id="PTHR30204:SF97">
    <property type="entry name" value="MERR FAMILY REGULATORY PROTEIN"/>
    <property type="match status" value="1"/>
</dbReference>
<feature type="domain" description="HTH merR-type" evidence="2">
    <location>
        <begin position="1"/>
        <end position="68"/>
    </location>
</feature>
<dbReference type="PROSITE" id="PS00552">
    <property type="entry name" value="HTH_MERR_1"/>
    <property type="match status" value="1"/>
</dbReference>
<proteinExistence type="predicted"/>
<dbReference type="EMBL" id="JAWJZF010000237">
    <property type="protein sequence ID" value="MDX2291626.1"/>
    <property type="molecule type" value="Genomic_DNA"/>
</dbReference>
<dbReference type="InterPro" id="IPR047057">
    <property type="entry name" value="MerR_fam"/>
</dbReference>
<dbReference type="RefSeq" id="WP_319008170.1">
    <property type="nucleotide sequence ID" value="NZ_JAWJZF010000237.1"/>
</dbReference>
<dbReference type="PRINTS" id="PR00040">
    <property type="entry name" value="HTHMERR"/>
</dbReference>
<evidence type="ECO:0000313" key="3">
    <source>
        <dbReference type="EMBL" id="MDX2291626.1"/>
    </source>
</evidence>
<keyword evidence="1" id="KW-0238">DNA-binding</keyword>
<dbReference type="Gene3D" id="1.10.1660.10">
    <property type="match status" value="1"/>
</dbReference>
<evidence type="ECO:0000256" key="1">
    <source>
        <dbReference type="ARBA" id="ARBA00023125"/>
    </source>
</evidence>
<keyword evidence="4" id="KW-1185">Reference proteome</keyword>
<dbReference type="PANTHER" id="PTHR30204">
    <property type="entry name" value="REDOX-CYCLING DRUG-SENSING TRANSCRIPTIONAL ACTIVATOR SOXR"/>
    <property type="match status" value="1"/>
</dbReference>
<gene>
    <name evidence="3" type="ORF">R2363_05490</name>
</gene>
<accession>A0ABU4K1M1</accession>
<dbReference type="InterPro" id="IPR000551">
    <property type="entry name" value="MerR-type_HTH_dom"/>
</dbReference>